<dbReference type="Pfam" id="PF25896">
    <property type="entry name" value="HTH_AT3G52170"/>
    <property type="match status" value="1"/>
</dbReference>
<accession>A0A103YIF4</accession>
<feature type="compositionally biased region" description="Polar residues" evidence="1">
    <location>
        <begin position="344"/>
        <end position="370"/>
    </location>
</feature>
<dbReference type="PANTHER" id="PTHR34568:SF7">
    <property type="match status" value="1"/>
</dbReference>
<dbReference type="PANTHER" id="PTHR34568">
    <property type="entry name" value="RRM DOMAIN-CONTAINING PROTEIN"/>
    <property type="match status" value="1"/>
</dbReference>
<dbReference type="AlphaFoldDB" id="A0A103YIF4"/>
<keyword evidence="4" id="KW-1185">Reference proteome</keyword>
<evidence type="ECO:0000256" key="1">
    <source>
        <dbReference type="SAM" id="MobiDB-lite"/>
    </source>
</evidence>
<sequence length="436" mass="48865">MQVTKGGCVGKTFALAKLNDSTGGKKSKRRSKLERKGMVETFIKRYQASNNGSFPSLHLTHKQVGGSYYTVREIFRELIQENRVLAPPKLPPGEQNMENLDSFLENYPLGSISFDPNIHVLPPKNNQTLLNEYEFRREKVLNSRRISELHRGSVDNDNIINGSNTTVKNEEFEEPRHIVSNIPEAVVVETSDATLSSEEFKEPKHTELLMEQALEVQKDEIKVEGYEAQIRPLAEDVVVETFPLRPVSSTVYNPDEDISEKEVLDGDLEMKTGKDEGFVRDEIHMFDDLTEVVDTKLEEELPLPESKPTSILRTHNHSSPDENIVLDVNITDVTSPAENDKDSSIPNGIQSQNLDGNNSSSLQQSTFEAATTNKNKSDIQFCGSAQNQTDSATLKTINLESWEAAAESKKSHIQETNPIVSFIQTAVAAFMKLWSE</sequence>
<dbReference type="STRING" id="59895.A0A103YIF4"/>
<feature type="domain" description="AT3G52170-like helix-turn-helix" evidence="2">
    <location>
        <begin position="31"/>
        <end position="79"/>
    </location>
</feature>
<comment type="caution">
    <text evidence="3">The sequence shown here is derived from an EMBL/GenBank/DDBJ whole genome shotgun (WGS) entry which is preliminary data.</text>
</comment>
<evidence type="ECO:0000259" key="2">
    <source>
        <dbReference type="Pfam" id="PF25896"/>
    </source>
</evidence>
<proteinExistence type="predicted"/>
<dbReference type="EMBL" id="LEKV01001049">
    <property type="protein sequence ID" value="KVI09672.1"/>
    <property type="molecule type" value="Genomic_DNA"/>
</dbReference>
<organism evidence="3 4">
    <name type="scientific">Cynara cardunculus var. scolymus</name>
    <name type="common">Globe artichoke</name>
    <name type="synonym">Cynara scolymus</name>
    <dbReference type="NCBI Taxonomy" id="59895"/>
    <lineage>
        <taxon>Eukaryota</taxon>
        <taxon>Viridiplantae</taxon>
        <taxon>Streptophyta</taxon>
        <taxon>Embryophyta</taxon>
        <taxon>Tracheophyta</taxon>
        <taxon>Spermatophyta</taxon>
        <taxon>Magnoliopsida</taxon>
        <taxon>eudicotyledons</taxon>
        <taxon>Gunneridae</taxon>
        <taxon>Pentapetalae</taxon>
        <taxon>asterids</taxon>
        <taxon>campanulids</taxon>
        <taxon>Asterales</taxon>
        <taxon>Asteraceae</taxon>
        <taxon>Carduoideae</taxon>
        <taxon>Cardueae</taxon>
        <taxon>Carduinae</taxon>
        <taxon>Cynara</taxon>
    </lineage>
</organism>
<dbReference type="InterPro" id="IPR058942">
    <property type="entry name" value="AT3G52170-like"/>
</dbReference>
<evidence type="ECO:0000313" key="3">
    <source>
        <dbReference type="EMBL" id="KVI09672.1"/>
    </source>
</evidence>
<dbReference type="InterPro" id="IPR058941">
    <property type="entry name" value="HTH_AT3G52170-like"/>
</dbReference>
<evidence type="ECO:0000313" key="4">
    <source>
        <dbReference type="Proteomes" id="UP000243975"/>
    </source>
</evidence>
<name>A0A103YIF4_CYNCS</name>
<dbReference type="Proteomes" id="UP000243975">
    <property type="component" value="Unassembled WGS sequence"/>
</dbReference>
<reference evidence="3 4" key="1">
    <citation type="journal article" date="2016" name="Sci. Rep.">
        <title>The genome sequence of the outbreeding globe artichoke constructed de novo incorporating a phase-aware low-pass sequencing strategy of F1 progeny.</title>
        <authorList>
            <person name="Scaglione D."/>
            <person name="Reyes-Chin-Wo S."/>
            <person name="Acquadro A."/>
            <person name="Froenicke L."/>
            <person name="Portis E."/>
            <person name="Beitel C."/>
            <person name="Tirone M."/>
            <person name="Mauro R."/>
            <person name="Lo Monaco A."/>
            <person name="Mauromicale G."/>
            <person name="Faccioli P."/>
            <person name="Cattivelli L."/>
            <person name="Rieseberg L."/>
            <person name="Michelmore R."/>
            <person name="Lanteri S."/>
        </authorList>
    </citation>
    <scope>NUCLEOTIDE SEQUENCE [LARGE SCALE GENOMIC DNA]</scope>
    <source>
        <strain evidence="3">2C</strain>
    </source>
</reference>
<dbReference type="OMA" id="TMESEHK"/>
<gene>
    <name evidence="3" type="ORF">Ccrd_011948</name>
</gene>
<feature type="region of interest" description="Disordered" evidence="1">
    <location>
        <begin position="298"/>
        <end position="370"/>
    </location>
</feature>
<dbReference type="Gramene" id="KVI09672">
    <property type="protein sequence ID" value="KVI09672"/>
    <property type="gene ID" value="Ccrd_011948"/>
</dbReference>
<protein>
    <recommendedName>
        <fullName evidence="2">AT3G52170-like helix-turn-helix domain-containing protein</fullName>
    </recommendedName>
</protein>